<comment type="caution">
    <text evidence="1">The sequence shown here is derived from an EMBL/GenBank/DDBJ whole genome shotgun (WGS) entry which is preliminary data.</text>
</comment>
<protein>
    <submittedName>
        <fullName evidence="1">Uncharacterized protein</fullName>
    </submittedName>
</protein>
<name>A0ABQ9HXN7_9NEOP</name>
<evidence type="ECO:0000313" key="2">
    <source>
        <dbReference type="Proteomes" id="UP001159363"/>
    </source>
</evidence>
<reference evidence="1 2" key="1">
    <citation type="submission" date="2023-02" db="EMBL/GenBank/DDBJ databases">
        <title>LHISI_Scaffold_Assembly.</title>
        <authorList>
            <person name="Stuart O.P."/>
            <person name="Cleave R."/>
            <person name="Magrath M.J.L."/>
            <person name="Mikheyev A.S."/>
        </authorList>
    </citation>
    <scope>NUCLEOTIDE SEQUENCE [LARGE SCALE GENOMIC DNA]</scope>
    <source>
        <strain evidence="1">Daus_M_001</strain>
        <tissue evidence="1">Leg muscle</tissue>
    </source>
</reference>
<keyword evidence="2" id="KW-1185">Reference proteome</keyword>
<dbReference type="Proteomes" id="UP001159363">
    <property type="component" value="Chromosome 3"/>
</dbReference>
<proteinExistence type="predicted"/>
<gene>
    <name evidence="1" type="ORF">PR048_008635</name>
</gene>
<sequence length="65" mass="7262">MPLAKVEQRGQLLGKLEEFSSDHESWDSYLELDNKLCTLLTSIGTDSYNLLRNLCVPKAGGVNIH</sequence>
<evidence type="ECO:0000313" key="1">
    <source>
        <dbReference type="EMBL" id="KAJ8889141.1"/>
    </source>
</evidence>
<dbReference type="EMBL" id="JARBHB010000003">
    <property type="protein sequence ID" value="KAJ8889141.1"/>
    <property type="molecule type" value="Genomic_DNA"/>
</dbReference>
<accession>A0ABQ9HXN7</accession>
<organism evidence="1 2">
    <name type="scientific">Dryococelus australis</name>
    <dbReference type="NCBI Taxonomy" id="614101"/>
    <lineage>
        <taxon>Eukaryota</taxon>
        <taxon>Metazoa</taxon>
        <taxon>Ecdysozoa</taxon>
        <taxon>Arthropoda</taxon>
        <taxon>Hexapoda</taxon>
        <taxon>Insecta</taxon>
        <taxon>Pterygota</taxon>
        <taxon>Neoptera</taxon>
        <taxon>Polyneoptera</taxon>
        <taxon>Phasmatodea</taxon>
        <taxon>Verophasmatodea</taxon>
        <taxon>Anareolatae</taxon>
        <taxon>Phasmatidae</taxon>
        <taxon>Eurycanthinae</taxon>
        <taxon>Dryococelus</taxon>
    </lineage>
</organism>